<organism evidence="3 4">
    <name type="scientific">Methylobacterium brachythecii</name>
    <dbReference type="NCBI Taxonomy" id="1176177"/>
    <lineage>
        <taxon>Bacteria</taxon>
        <taxon>Pseudomonadati</taxon>
        <taxon>Pseudomonadota</taxon>
        <taxon>Alphaproteobacteria</taxon>
        <taxon>Hyphomicrobiales</taxon>
        <taxon>Methylobacteriaceae</taxon>
        <taxon>Methylobacterium</taxon>
    </lineage>
</organism>
<feature type="region of interest" description="Disordered" evidence="1">
    <location>
        <begin position="76"/>
        <end position="108"/>
    </location>
</feature>
<dbReference type="EMBL" id="BSPG01000030">
    <property type="protein sequence ID" value="GLS45924.1"/>
    <property type="molecule type" value="Genomic_DNA"/>
</dbReference>
<dbReference type="RefSeq" id="WP_183512376.1">
    <property type="nucleotide sequence ID" value="NZ_BSPG01000030.1"/>
</dbReference>
<reference evidence="5" key="2">
    <citation type="journal article" date="2019" name="Int. J. Syst. Evol. Microbiol.">
        <title>The Global Catalogue of Microorganisms (GCM) 10K type strain sequencing project: providing services to taxonomists for standard genome sequencing and annotation.</title>
        <authorList>
            <consortium name="The Broad Institute Genomics Platform"/>
            <consortium name="The Broad Institute Genome Sequencing Center for Infectious Disease"/>
            <person name="Wu L."/>
            <person name="Ma J."/>
        </authorList>
    </citation>
    <scope>NUCLEOTIDE SEQUENCE [LARGE SCALE GENOMIC DNA]</scope>
    <source>
        <strain evidence="5">NBRC 107710</strain>
    </source>
</reference>
<reference evidence="3 4" key="3">
    <citation type="submission" date="2020-08" db="EMBL/GenBank/DDBJ databases">
        <title>Genomic Encyclopedia of Type Strains, Phase IV (KMG-IV): sequencing the most valuable type-strain genomes for metagenomic binning, comparative biology and taxonomic classification.</title>
        <authorList>
            <person name="Goeker M."/>
        </authorList>
    </citation>
    <scope>NUCLEOTIDE SEQUENCE [LARGE SCALE GENOMIC DNA]</scope>
    <source>
        <strain evidence="3 4">DSM 24105</strain>
    </source>
</reference>
<reference evidence="2" key="4">
    <citation type="submission" date="2023-01" db="EMBL/GenBank/DDBJ databases">
        <title>Draft genome sequence of Methylobacterium brachythecii strain NBRC 107710.</title>
        <authorList>
            <person name="Sun Q."/>
            <person name="Mori K."/>
        </authorList>
    </citation>
    <scope>NUCLEOTIDE SEQUENCE</scope>
    <source>
        <strain evidence="2">NBRC 107710</strain>
    </source>
</reference>
<evidence type="ECO:0000313" key="2">
    <source>
        <dbReference type="EMBL" id="GLS45924.1"/>
    </source>
</evidence>
<sequence>MAHPKDDLSTRAGGLDTLCWEALDLPDVPEPRRELLRAIKLWAQVHRGSGSHVPPVSTAAMASLERQLQFLKSFVHEDRRAPQRSGGPRQNTRADGDGDNLPVTDCIG</sequence>
<dbReference type="AlphaFoldDB" id="A0A7W6AKU2"/>
<dbReference type="Proteomes" id="UP001156881">
    <property type="component" value="Unassembled WGS sequence"/>
</dbReference>
<reference evidence="2" key="1">
    <citation type="journal article" date="2014" name="Int. J. Syst. Evol. Microbiol.">
        <title>Complete genome of a new Firmicutes species belonging to the dominant human colonic microbiota ('Ruminococcus bicirculans') reveals two chromosomes and a selective capacity to utilize plant glucans.</title>
        <authorList>
            <consortium name="NISC Comparative Sequencing Program"/>
            <person name="Wegmann U."/>
            <person name="Louis P."/>
            <person name="Goesmann A."/>
            <person name="Henrissat B."/>
            <person name="Duncan S.H."/>
            <person name="Flint H.J."/>
        </authorList>
    </citation>
    <scope>NUCLEOTIDE SEQUENCE</scope>
    <source>
        <strain evidence="2">NBRC 107710</strain>
    </source>
</reference>
<evidence type="ECO:0000256" key="1">
    <source>
        <dbReference type="SAM" id="MobiDB-lite"/>
    </source>
</evidence>
<keyword evidence="5" id="KW-1185">Reference proteome</keyword>
<evidence type="ECO:0000313" key="4">
    <source>
        <dbReference type="Proteomes" id="UP000517759"/>
    </source>
</evidence>
<evidence type="ECO:0000313" key="3">
    <source>
        <dbReference type="EMBL" id="MBB3905303.1"/>
    </source>
</evidence>
<gene>
    <name evidence="2" type="ORF">GCM10007884_39150</name>
    <name evidence="3" type="ORF">GGR33_004836</name>
</gene>
<proteinExistence type="predicted"/>
<evidence type="ECO:0000313" key="5">
    <source>
        <dbReference type="Proteomes" id="UP001156881"/>
    </source>
</evidence>
<dbReference type="EMBL" id="JACIDN010000011">
    <property type="protein sequence ID" value="MBB3905303.1"/>
    <property type="molecule type" value="Genomic_DNA"/>
</dbReference>
<name>A0A7W6AKU2_9HYPH</name>
<accession>A0A7W6AKU2</accession>
<protein>
    <submittedName>
        <fullName evidence="3">Uncharacterized protein</fullName>
    </submittedName>
</protein>
<dbReference type="Proteomes" id="UP000517759">
    <property type="component" value="Unassembled WGS sequence"/>
</dbReference>
<comment type="caution">
    <text evidence="3">The sequence shown here is derived from an EMBL/GenBank/DDBJ whole genome shotgun (WGS) entry which is preliminary data.</text>
</comment>